<reference evidence="2" key="1">
    <citation type="journal article" date="2021" name="Genome Biol. Evol.">
        <title>A High-Quality Reference Genome for a Parasitic Bivalve with Doubly Uniparental Inheritance (Bivalvia: Unionida).</title>
        <authorList>
            <person name="Smith C.H."/>
        </authorList>
    </citation>
    <scope>NUCLEOTIDE SEQUENCE</scope>
    <source>
        <strain evidence="2">CHS0354</strain>
    </source>
</reference>
<protein>
    <submittedName>
        <fullName evidence="2">Uncharacterized protein</fullName>
    </submittedName>
</protein>
<evidence type="ECO:0000313" key="3">
    <source>
        <dbReference type="Proteomes" id="UP001195483"/>
    </source>
</evidence>
<gene>
    <name evidence="2" type="ORF">CHS0354_006483</name>
</gene>
<sequence>MNHHHEEKHKYSKQERLRQQKKYTVDSYPLCISELTWDDTEITASPKSPKSAVKPHAKRIRETGVESTTWLEEPAMEDIKIPPVQSISEIEDNQRDTHSPEVCDSELNYDCTYNTEKDIQYKQEENH</sequence>
<reference evidence="2" key="3">
    <citation type="submission" date="2023-05" db="EMBL/GenBank/DDBJ databases">
        <authorList>
            <person name="Smith C.H."/>
        </authorList>
    </citation>
    <scope>NUCLEOTIDE SEQUENCE</scope>
    <source>
        <strain evidence="2">CHS0354</strain>
        <tissue evidence="2">Mantle</tissue>
    </source>
</reference>
<dbReference type="AlphaFoldDB" id="A0AAE0T9H3"/>
<reference evidence="2" key="2">
    <citation type="journal article" date="2021" name="Genome Biol. Evol.">
        <title>Developing a high-quality reference genome for a parasitic bivalve with doubly uniparental inheritance (Bivalvia: Unionida).</title>
        <authorList>
            <person name="Smith C.H."/>
        </authorList>
    </citation>
    <scope>NUCLEOTIDE SEQUENCE</scope>
    <source>
        <strain evidence="2">CHS0354</strain>
        <tissue evidence="2">Mantle</tissue>
    </source>
</reference>
<evidence type="ECO:0000313" key="2">
    <source>
        <dbReference type="EMBL" id="KAK3606116.1"/>
    </source>
</evidence>
<accession>A0AAE0T9H3</accession>
<feature type="region of interest" description="Disordered" evidence="1">
    <location>
        <begin position="64"/>
        <end position="83"/>
    </location>
</feature>
<comment type="caution">
    <text evidence="2">The sequence shown here is derived from an EMBL/GenBank/DDBJ whole genome shotgun (WGS) entry which is preliminary data.</text>
</comment>
<organism evidence="2 3">
    <name type="scientific">Potamilus streckersoni</name>
    <dbReference type="NCBI Taxonomy" id="2493646"/>
    <lineage>
        <taxon>Eukaryota</taxon>
        <taxon>Metazoa</taxon>
        <taxon>Spiralia</taxon>
        <taxon>Lophotrochozoa</taxon>
        <taxon>Mollusca</taxon>
        <taxon>Bivalvia</taxon>
        <taxon>Autobranchia</taxon>
        <taxon>Heteroconchia</taxon>
        <taxon>Palaeoheterodonta</taxon>
        <taxon>Unionida</taxon>
        <taxon>Unionoidea</taxon>
        <taxon>Unionidae</taxon>
        <taxon>Ambleminae</taxon>
        <taxon>Lampsilini</taxon>
        <taxon>Potamilus</taxon>
    </lineage>
</organism>
<evidence type="ECO:0000256" key="1">
    <source>
        <dbReference type="SAM" id="MobiDB-lite"/>
    </source>
</evidence>
<dbReference type="Proteomes" id="UP001195483">
    <property type="component" value="Unassembled WGS sequence"/>
</dbReference>
<keyword evidence="3" id="KW-1185">Reference proteome</keyword>
<proteinExistence type="predicted"/>
<dbReference type="EMBL" id="JAEAOA010000444">
    <property type="protein sequence ID" value="KAK3606116.1"/>
    <property type="molecule type" value="Genomic_DNA"/>
</dbReference>
<name>A0AAE0T9H3_9BIVA</name>